<evidence type="ECO:0000313" key="2">
    <source>
        <dbReference type="Proteomes" id="UP001056120"/>
    </source>
</evidence>
<dbReference type="Proteomes" id="UP001056120">
    <property type="component" value="Linkage Group LG17"/>
</dbReference>
<name>A0ACB9EPH6_9ASTR</name>
<evidence type="ECO:0000313" key="1">
    <source>
        <dbReference type="EMBL" id="KAI3760742.1"/>
    </source>
</evidence>
<keyword evidence="2" id="KW-1185">Reference proteome</keyword>
<reference evidence="1 2" key="2">
    <citation type="journal article" date="2022" name="Mol. Ecol. Resour.">
        <title>The genomes of chicory, endive, great burdock and yacon provide insights into Asteraceae paleo-polyploidization history and plant inulin production.</title>
        <authorList>
            <person name="Fan W."/>
            <person name="Wang S."/>
            <person name="Wang H."/>
            <person name="Wang A."/>
            <person name="Jiang F."/>
            <person name="Liu H."/>
            <person name="Zhao H."/>
            <person name="Xu D."/>
            <person name="Zhang Y."/>
        </authorList>
    </citation>
    <scope>NUCLEOTIDE SEQUENCE [LARGE SCALE GENOMIC DNA]</scope>
    <source>
        <strain evidence="2">cv. Yunnan</strain>
        <tissue evidence="1">Leaves</tissue>
    </source>
</reference>
<protein>
    <submittedName>
        <fullName evidence="1">Uncharacterized protein</fullName>
    </submittedName>
</protein>
<gene>
    <name evidence="1" type="ORF">L1987_51141</name>
</gene>
<proteinExistence type="predicted"/>
<reference evidence="2" key="1">
    <citation type="journal article" date="2022" name="Mol. Ecol. Resour.">
        <title>The genomes of chicory, endive, great burdock and yacon provide insights into Asteraceae palaeo-polyploidization history and plant inulin production.</title>
        <authorList>
            <person name="Fan W."/>
            <person name="Wang S."/>
            <person name="Wang H."/>
            <person name="Wang A."/>
            <person name="Jiang F."/>
            <person name="Liu H."/>
            <person name="Zhao H."/>
            <person name="Xu D."/>
            <person name="Zhang Y."/>
        </authorList>
    </citation>
    <scope>NUCLEOTIDE SEQUENCE [LARGE SCALE GENOMIC DNA]</scope>
    <source>
        <strain evidence="2">cv. Yunnan</strain>
    </source>
</reference>
<sequence>MLAALPKAVLVTNVLELRPELDMNYLLATGWIGICSTPCEFVPKFRTQGKEEKEAIKKQIIEASELLEDAFVKFSNGKVYFSGDNVEYLDVVLGCNLGWINFTENITSSR</sequence>
<dbReference type="EMBL" id="CM042034">
    <property type="protein sequence ID" value="KAI3760742.1"/>
    <property type="molecule type" value="Genomic_DNA"/>
</dbReference>
<organism evidence="1 2">
    <name type="scientific">Smallanthus sonchifolius</name>
    <dbReference type="NCBI Taxonomy" id="185202"/>
    <lineage>
        <taxon>Eukaryota</taxon>
        <taxon>Viridiplantae</taxon>
        <taxon>Streptophyta</taxon>
        <taxon>Embryophyta</taxon>
        <taxon>Tracheophyta</taxon>
        <taxon>Spermatophyta</taxon>
        <taxon>Magnoliopsida</taxon>
        <taxon>eudicotyledons</taxon>
        <taxon>Gunneridae</taxon>
        <taxon>Pentapetalae</taxon>
        <taxon>asterids</taxon>
        <taxon>campanulids</taxon>
        <taxon>Asterales</taxon>
        <taxon>Asteraceae</taxon>
        <taxon>Asteroideae</taxon>
        <taxon>Heliantheae alliance</taxon>
        <taxon>Millerieae</taxon>
        <taxon>Smallanthus</taxon>
    </lineage>
</organism>
<accession>A0ACB9EPH6</accession>
<comment type="caution">
    <text evidence="1">The sequence shown here is derived from an EMBL/GenBank/DDBJ whole genome shotgun (WGS) entry which is preliminary data.</text>
</comment>